<dbReference type="VEuPathDB" id="FungiDB:FUN_006016"/>
<evidence type="ECO:0000313" key="1">
    <source>
        <dbReference type="EMBL" id="CAB5394817.1"/>
    </source>
</evidence>
<comment type="caution">
    <text evidence="1">The sequence shown here is derived from an EMBL/GenBank/DDBJ whole genome shotgun (WGS) entry which is preliminary data.</text>
</comment>
<dbReference type="Proteomes" id="UP000684084">
    <property type="component" value="Unassembled WGS sequence"/>
</dbReference>
<dbReference type="OrthoDB" id="2307154at2759"/>
<dbReference type="EMBL" id="CAGKOT010000092">
    <property type="protein sequence ID" value="CAB5394817.1"/>
    <property type="molecule type" value="Genomic_DNA"/>
</dbReference>
<protein>
    <submittedName>
        <fullName evidence="1">Uncharacterized protein</fullName>
    </submittedName>
</protein>
<dbReference type="VEuPathDB" id="FungiDB:RhiirA1_438765"/>
<evidence type="ECO:0000313" key="2">
    <source>
        <dbReference type="Proteomes" id="UP000684084"/>
    </source>
</evidence>
<dbReference type="AlphaFoldDB" id="A0A2I1EWN8"/>
<dbReference type="VEuPathDB" id="FungiDB:RhiirFUN_005734"/>
<proteinExistence type="predicted"/>
<name>A0A2I1EWN8_9GLOM</name>
<gene>
    <name evidence="1" type="ORF">CHRIB12_LOCUS23514</name>
</gene>
<accession>A0A2I1EWN8</accession>
<sequence>MDIQPIQGYQSTQFSIFYQPPNDDNFYHITIQNYLWENNYDYGFYYQGYHFACKLLLHPLIVNMLNKEIYGREFDANDLKRKNALTWDQKLKLELHLRQDLPFLQDQILNSNSNMVNMNSSEVQSKQKDSQLNDGIKLFYQAPNDNRFYHITCKIPLQDYIYDYDYEFFYKQKYHVTCKSLSHTLIINILNKEIYGRDFDVNDLRRNYALTTSQKLNLELNLKQVLPSYLHIPEREMRLDSNENTHENIESDVSQAGPTVDIYDDTI</sequence>
<organism evidence="1 2">
    <name type="scientific">Rhizophagus irregularis</name>
    <dbReference type="NCBI Taxonomy" id="588596"/>
    <lineage>
        <taxon>Eukaryota</taxon>
        <taxon>Fungi</taxon>
        <taxon>Fungi incertae sedis</taxon>
        <taxon>Mucoromycota</taxon>
        <taxon>Glomeromycotina</taxon>
        <taxon>Glomeromycetes</taxon>
        <taxon>Glomerales</taxon>
        <taxon>Glomeraceae</taxon>
        <taxon>Rhizophagus</taxon>
    </lineage>
</organism>
<reference evidence="1" key="1">
    <citation type="submission" date="2020-05" db="EMBL/GenBank/DDBJ databases">
        <authorList>
            <person name="Rincon C."/>
            <person name="Sanders R I."/>
            <person name="Robbins C."/>
            <person name="Chaturvedi A."/>
        </authorList>
    </citation>
    <scope>NUCLEOTIDE SEQUENCE</scope>
    <source>
        <strain evidence="1">CHB12</strain>
    </source>
</reference>